<evidence type="ECO:0000256" key="6">
    <source>
        <dbReference type="ARBA" id="ARBA00022989"/>
    </source>
</evidence>
<dbReference type="InterPro" id="IPR005807">
    <property type="entry name" value="SecE_bac"/>
</dbReference>
<feature type="transmembrane region" description="Helical" evidence="9">
    <location>
        <begin position="21"/>
        <end position="42"/>
    </location>
</feature>
<protein>
    <recommendedName>
        <fullName evidence="9">Protein translocase subunit SecE</fullName>
    </recommendedName>
</protein>
<dbReference type="InterPro" id="IPR038379">
    <property type="entry name" value="SecE_sf"/>
</dbReference>
<comment type="similarity">
    <text evidence="9">Belongs to the SecE/SEC61-gamma family.</text>
</comment>
<organism evidence="10 11">
    <name type="scientific">Acetomicrobium hydrogeniformans</name>
    <dbReference type="NCBI Taxonomy" id="649746"/>
    <lineage>
        <taxon>Bacteria</taxon>
        <taxon>Thermotogati</taxon>
        <taxon>Synergistota</taxon>
        <taxon>Synergistia</taxon>
        <taxon>Synergistales</taxon>
        <taxon>Acetomicrobiaceae</taxon>
        <taxon>Acetomicrobium</taxon>
    </lineage>
</organism>
<comment type="caution">
    <text evidence="10">The sequence shown here is derived from an EMBL/GenBank/DDBJ whole genome shotgun (WGS) entry which is preliminary data.</text>
</comment>
<dbReference type="GO" id="GO:0006605">
    <property type="term" value="P:protein targeting"/>
    <property type="evidence" value="ECO:0007669"/>
    <property type="project" value="UniProtKB-UniRule"/>
</dbReference>
<keyword evidence="7 9" id="KW-0811">Translocation</keyword>
<dbReference type="GO" id="GO:0005886">
    <property type="term" value="C:plasma membrane"/>
    <property type="evidence" value="ECO:0007669"/>
    <property type="project" value="UniProtKB-SubCell"/>
</dbReference>
<evidence type="ECO:0000256" key="8">
    <source>
        <dbReference type="ARBA" id="ARBA00023136"/>
    </source>
</evidence>
<dbReference type="Pfam" id="PF00584">
    <property type="entry name" value="SecE"/>
    <property type="match status" value="1"/>
</dbReference>
<evidence type="ECO:0000256" key="5">
    <source>
        <dbReference type="ARBA" id="ARBA00022927"/>
    </source>
</evidence>
<keyword evidence="2 9" id="KW-0813">Transport</keyword>
<evidence type="ECO:0000256" key="4">
    <source>
        <dbReference type="ARBA" id="ARBA00022692"/>
    </source>
</evidence>
<evidence type="ECO:0000256" key="3">
    <source>
        <dbReference type="ARBA" id="ARBA00022475"/>
    </source>
</evidence>
<keyword evidence="4 9" id="KW-0812">Transmembrane</keyword>
<dbReference type="PANTHER" id="PTHR33910">
    <property type="entry name" value="PROTEIN TRANSLOCASE SUBUNIT SECE"/>
    <property type="match status" value="1"/>
</dbReference>
<keyword evidence="5 9" id="KW-0653">Protein transport</keyword>
<dbReference type="GO" id="GO:0008320">
    <property type="term" value="F:protein transmembrane transporter activity"/>
    <property type="evidence" value="ECO:0007669"/>
    <property type="project" value="UniProtKB-UniRule"/>
</dbReference>
<evidence type="ECO:0000313" key="10">
    <source>
        <dbReference type="EMBL" id="HHZ03760.1"/>
    </source>
</evidence>
<gene>
    <name evidence="9 10" type="primary">secE</name>
    <name evidence="10" type="ORF">GX397_01505</name>
</gene>
<dbReference type="GO" id="GO:0043952">
    <property type="term" value="P:protein transport by the Sec complex"/>
    <property type="evidence" value="ECO:0007669"/>
    <property type="project" value="UniProtKB-UniRule"/>
</dbReference>
<dbReference type="NCBIfam" id="TIGR00964">
    <property type="entry name" value="secE_bact"/>
    <property type="match status" value="1"/>
</dbReference>
<keyword evidence="8 9" id="KW-0472">Membrane</keyword>
<evidence type="ECO:0000313" key="11">
    <source>
        <dbReference type="Proteomes" id="UP000525027"/>
    </source>
</evidence>
<keyword evidence="6 9" id="KW-1133">Transmembrane helix</keyword>
<comment type="subunit">
    <text evidence="9">Component of the Sec protein translocase complex. Heterotrimer consisting of SecY, SecE and SecG subunits. The heterotrimers can form oligomers, although 1 heterotrimer is thought to be able to translocate proteins. Interacts with the ribosome. Interacts with SecDF, and other proteins may be involved. Interacts with SecA.</text>
</comment>
<dbReference type="PROSITE" id="PS01067">
    <property type="entry name" value="SECE_SEC61G"/>
    <property type="match status" value="1"/>
</dbReference>
<proteinExistence type="inferred from homology"/>
<dbReference type="EMBL" id="DURU01000029">
    <property type="protein sequence ID" value="HHZ03760.1"/>
    <property type="molecule type" value="Genomic_DNA"/>
</dbReference>
<dbReference type="PANTHER" id="PTHR33910:SF1">
    <property type="entry name" value="PROTEIN TRANSLOCASE SUBUNIT SECE"/>
    <property type="match status" value="1"/>
</dbReference>
<name>A0A7V6ZD39_9BACT</name>
<dbReference type="Gene3D" id="1.20.5.1030">
    <property type="entry name" value="Preprotein translocase secy subunit"/>
    <property type="match status" value="1"/>
</dbReference>
<evidence type="ECO:0000256" key="1">
    <source>
        <dbReference type="ARBA" id="ARBA00004370"/>
    </source>
</evidence>
<dbReference type="GO" id="GO:0009306">
    <property type="term" value="P:protein secretion"/>
    <property type="evidence" value="ECO:0007669"/>
    <property type="project" value="UniProtKB-UniRule"/>
</dbReference>
<dbReference type="AlphaFoldDB" id="A0A7V6ZD39"/>
<dbReference type="HAMAP" id="MF_00422">
    <property type="entry name" value="SecE"/>
    <property type="match status" value="1"/>
</dbReference>
<comment type="function">
    <text evidence="9">Essential subunit of the Sec protein translocation channel SecYEG. Clamps together the 2 halves of SecY. May contact the channel plug during translocation.</text>
</comment>
<reference evidence="10 11" key="1">
    <citation type="journal article" date="2020" name="Biotechnol. Biofuels">
        <title>New insights from the biogas microbiome by comprehensive genome-resolved metagenomics of nearly 1600 species originating from multiple anaerobic digesters.</title>
        <authorList>
            <person name="Campanaro S."/>
            <person name="Treu L."/>
            <person name="Rodriguez-R L.M."/>
            <person name="Kovalovszki A."/>
            <person name="Ziels R.M."/>
            <person name="Maus I."/>
            <person name="Zhu X."/>
            <person name="Kougias P.G."/>
            <person name="Basile A."/>
            <person name="Luo G."/>
            <person name="Schluter A."/>
            <person name="Konstantinidis K.T."/>
            <person name="Angelidaki I."/>
        </authorList>
    </citation>
    <scope>NUCLEOTIDE SEQUENCE [LARGE SCALE GENOMIC DNA]</scope>
    <source>
        <strain evidence="10">AS25fmACSIPFO_94</strain>
    </source>
</reference>
<sequence>MNFLREARAELRRVTWPNRKQVWISTLLVIGVTLLVSAYLGVLDLIFTAVFSKVVG</sequence>
<keyword evidence="3 9" id="KW-1003">Cell membrane</keyword>
<comment type="subcellular location">
    <subcellularLocation>
        <location evidence="9">Cell membrane</location>
        <topology evidence="9">Single-pass membrane protein</topology>
    </subcellularLocation>
    <subcellularLocation>
        <location evidence="1">Membrane</location>
    </subcellularLocation>
</comment>
<evidence type="ECO:0000256" key="9">
    <source>
        <dbReference type="HAMAP-Rule" id="MF_00422"/>
    </source>
</evidence>
<accession>A0A7V6ZD39</accession>
<evidence type="ECO:0000256" key="2">
    <source>
        <dbReference type="ARBA" id="ARBA00022448"/>
    </source>
</evidence>
<dbReference type="GO" id="GO:0065002">
    <property type="term" value="P:intracellular protein transmembrane transport"/>
    <property type="evidence" value="ECO:0007669"/>
    <property type="project" value="UniProtKB-UniRule"/>
</dbReference>
<dbReference type="Proteomes" id="UP000525027">
    <property type="component" value="Unassembled WGS sequence"/>
</dbReference>
<dbReference type="InterPro" id="IPR001901">
    <property type="entry name" value="Translocase_SecE/Sec61-g"/>
</dbReference>
<evidence type="ECO:0000256" key="7">
    <source>
        <dbReference type="ARBA" id="ARBA00023010"/>
    </source>
</evidence>